<dbReference type="Proteomes" id="UP000605676">
    <property type="component" value="Unassembled WGS sequence"/>
</dbReference>
<evidence type="ECO:0000313" key="2">
    <source>
        <dbReference type="EMBL" id="MBK3518674.1"/>
    </source>
</evidence>
<dbReference type="InterPro" id="IPR013229">
    <property type="entry name" value="PEGA"/>
</dbReference>
<name>A0ABS1HNC9_9BACT</name>
<dbReference type="RefSeq" id="WP_200465901.1">
    <property type="nucleotide sequence ID" value="NZ_JAENRR010000039.1"/>
</dbReference>
<proteinExistence type="predicted"/>
<gene>
    <name evidence="2" type="ORF">JIV24_15110</name>
</gene>
<reference evidence="2 3" key="1">
    <citation type="submission" date="2021-01" db="EMBL/GenBank/DDBJ databases">
        <title>Carboxyliciviraga sp.nov., isolated from coastal sediments.</title>
        <authorList>
            <person name="Lu D."/>
            <person name="Zhang T."/>
        </authorList>
    </citation>
    <scope>NUCLEOTIDE SEQUENCE [LARGE SCALE GENOMIC DNA]</scope>
    <source>
        <strain evidence="2 3">N1Y132</strain>
    </source>
</reference>
<protein>
    <submittedName>
        <fullName evidence="2">PEGA domain-containing protein</fullName>
    </submittedName>
</protein>
<feature type="domain" description="PEGA" evidence="1">
    <location>
        <begin position="99"/>
        <end position="138"/>
    </location>
</feature>
<keyword evidence="3" id="KW-1185">Reference proteome</keyword>
<comment type="caution">
    <text evidence="2">The sequence shown here is derived from an EMBL/GenBank/DDBJ whole genome shotgun (WGS) entry which is preliminary data.</text>
</comment>
<sequence>MNKLTLTFLVIFFTINSFSQEKENKGSFRITTEPSSANVQLVDFPDATKQSPAVFSDYKPILYSIKIEKHNYQSIDTVIHCLPGRMLSYHFDLVTKTGTANIISQPEGAHVYINNQKVGTTPLTNIAIPCGPNLIKLVSIEGSSWQDNFIVDEQLPLLVNHNFSQSYPTNNRPYSTPVNNGFSTNNTDQYTEETAGNVPSGFGTFGIYTMIGSNGAKGTSYRYGADLFGYLRLWGESNKESEIKGFGFEGVLPLDLDKVAFYAKGGLVSRTFEPLNSYGSENITFVTLGGGLSIKPSPHFQFFAEFEFGMYDDEEYIETIDLWEQKYNSFSSASGWVGIRIAF</sequence>
<evidence type="ECO:0000259" key="1">
    <source>
        <dbReference type="Pfam" id="PF08308"/>
    </source>
</evidence>
<dbReference type="EMBL" id="JAENRR010000039">
    <property type="protein sequence ID" value="MBK3518674.1"/>
    <property type="molecule type" value="Genomic_DNA"/>
</dbReference>
<accession>A0ABS1HNC9</accession>
<organism evidence="2 3">
    <name type="scientific">Carboxylicivirga marina</name>
    <dbReference type="NCBI Taxonomy" id="2800988"/>
    <lineage>
        <taxon>Bacteria</taxon>
        <taxon>Pseudomonadati</taxon>
        <taxon>Bacteroidota</taxon>
        <taxon>Bacteroidia</taxon>
        <taxon>Marinilabiliales</taxon>
        <taxon>Marinilabiliaceae</taxon>
        <taxon>Carboxylicivirga</taxon>
    </lineage>
</organism>
<evidence type="ECO:0000313" key="3">
    <source>
        <dbReference type="Proteomes" id="UP000605676"/>
    </source>
</evidence>
<dbReference type="Pfam" id="PF08308">
    <property type="entry name" value="PEGA"/>
    <property type="match status" value="1"/>
</dbReference>